<evidence type="ECO:0000256" key="2">
    <source>
        <dbReference type="ARBA" id="ARBA00022723"/>
    </source>
</evidence>
<dbReference type="CDD" id="cd06262">
    <property type="entry name" value="metallo-hydrolase-like_MBL-fold"/>
    <property type="match status" value="1"/>
</dbReference>
<dbReference type="PANTHER" id="PTHR46233">
    <property type="entry name" value="HYDROXYACYLGLUTATHIONE HYDROLASE GLOC"/>
    <property type="match status" value="1"/>
</dbReference>
<proteinExistence type="predicted"/>
<name>A0A101I2L2_UNCT6</name>
<evidence type="ECO:0000256" key="4">
    <source>
        <dbReference type="ARBA" id="ARBA00022833"/>
    </source>
</evidence>
<accession>A0A101I2L2</accession>
<keyword evidence="4" id="KW-0862">Zinc</keyword>
<reference evidence="7" key="1">
    <citation type="journal article" date="2015" name="MBio">
        <title>Genome-Resolved Metagenomic Analysis Reveals Roles for Candidate Phyla and Other Microbial Community Members in Biogeochemical Transformations in Oil Reservoirs.</title>
        <authorList>
            <person name="Hu P."/>
            <person name="Tom L."/>
            <person name="Singh A."/>
            <person name="Thomas B.C."/>
            <person name="Baker B.J."/>
            <person name="Piceno Y.M."/>
            <person name="Andersen G.L."/>
            <person name="Banfield J.F."/>
        </authorList>
    </citation>
    <scope>NUCLEOTIDE SEQUENCE [LARGE SCALE GENOMIC DNA]</scope>
</reference>
<dbReference type="GO" id="GO:0046872">
    <property type="term" value="F:metal ion binding"/>
    <property type="evidence" value="ECO:0007669"/>
    <property type="project" value="UniProtKB-KW"/>
</dbReference>
<dbReference type="GO" id="GO:0016787">
    <property type="term" value="F:hydrolase activity"/>
    <property type="evidence" value="ECO:0007669"/>
    <property type="project" value="UniProtKB-KW"/>
</dbReference>
<dbReference type="InterPro" id="IPR051453">
    <property type="entry name" value="MBL_Glyoxalase_II"/>
</dbReference>
<dbReference type="AlphaFoldDB" id="A0A101I2L2"/>
<comment type="caution">
    <text evidence="6">The sequence shown here is derived from an EMBL/GenBank/DDBJ whole genome shotgun (WGS) entry which is preliminary data.</text>
</comment>
<evidence type="ECO:0000259" key="5">
    <source>
        <dbReference type="SMART" id="SM00849"/>
    </source>
</evidence>
<dbReference type="InterPro" id="IPR001279">
    <property type="entry name" value="Metallo-B-lactamas"/>
</dbReference>
<comment type="cofactor">
    <cofactor evidence="1">
        <name>Zn(2+)</name>
        <dbReference type="ChEBI" id="CHEBI:29105"/>
    </cofactor>
</comment>
<dbReference type="EMBL" id="LGGX01000004">
    <property type="protein sequence ID" value="KUK87488.1"/>
    <property type="molecule type" value="Genomic_DNA"/>
</dbReference>
<dbReference type="PANTHER" id="PTHR46233:SF3">
    <property type="entry name" value="HYDROXYACYLGLUTATHIONE HYDROLASE GLOC"/>
    <property type="match status" value="1"/>
</dbReference>
<dbReference type="Gene3D" id="3.60.15.10">
    <property type="entry name" value="Ribonuclease Z/Hydroxyacylglutathione hydrolase-like"/>
    <property type="match status" value="1"/>
</dbReference>
<sequence length="212" mass="23782">MGQTKLKIECLINGQIETNTYFIISKDRRVLIVDPADGEKVFDFIKKNELIPEKIINTHGHYDHISGNQFIKNHFDIPICVGVLDYDYLLDPELNMSYYIGENYISPEAEILLDDNSKISFGGEIIDIVSTPGHTPGSISLIFDNKIVSGDLIFTEGIGRTDLAGGDPQKIIESVKKLFSKPNKESKIFPGHGLYGGLKMFKEVLNEFNIRS</sequence>
<dbReference type="Pfam" id="PF00753">
    <property type="entry name" value="Lactamase_B"/>
    <property type="match status" value="1"/>
</dbReference>
<keyword evidence="3" id="KW-0378">Hydrolase</keyword>
<keyword evidence="2" id="KW-0479">Metal-binding</keyword>
<gene>
    <name evidence="6" type="ORF">XE03_0655</name>
</gene>
<evidence type="ECO:0000256" key="3">
    <source>
        <dbReference type="ARBA" id="ARBA00022801"/>
    </source>
</evidence>
<dbReference type="InterPro" id="IPR036866">
    <property type="entry name" value="RibonucZ/Hydroxyglut_hydro"/>
</dbReference>
<evidence type="ECO:0000256" key="1">
    <source>
        <dbReference type="ARBA" id="ARBA00001947"/>
    </source>
</evidence>
<evidence type="ECO:0000313" key="7">
    <source>
        <dbReference type="Proteomes" id="UP000053467"/>
    </source>
</evidence>
<organism evidence="6 7">
    <name type="scientific">candidate division TA06 bacterium 34_109</name>
    <dbReference type="NCBI Taxonomy" id="1635277"/>
    <lineage>
        <taxon>Bacteria</taxon>
        <taxon>Bacteria division TA06</taxon>
    </lineage>
</organism>
<dbReference type="SUPFAM" id="SSF56281">
    <property type="entry name" value="Metallo-hydrolase/oxidoreductase"/>
    <property type="match status" value="1"/>
</dbReference>
<feature type="domain" description="Metallo-beta-lactamase" evidence="5">
    <location>
        <begin position="17"/>
        <end position="192"/>
    </location>
</feature>
<dbReference type="Proteomes" id="UP000053467">
    <property type="component" value="Unassembled WGS sequence"/>
</dbReference>
<evidence type="ECO:0000313" key="6">
    <source>
        <dbReference type="EMBL" id="KUK87488.1"/>
    </source>
</evidence>
<dbReference type="SMART" id="SM00849">
    <property type="entry name" value="Lactamase_B"/>
    <property type="match status" value="1"/>
</dbReference>
<protein>
    <submittedName>
        <fullName evidence="6">Beta-lactamase domain protein</fullName>
    </submittedName>
</protein>